<organism evidence="1 2">
    <name type="scientific">Protopolystoma xenopodis</name>
    <dbReference type="NCBI Taxonomy" id="117903"/>
    <lineage>
        <taxon>Eukaryota</taxon>
        <taxon>Metazoa</taxon>
        <taxon>Spiralia</taxon>
        <taxon>Lophotrochozoa</taxon>
        <taxon>Platyhelminthes</taxon>
        <taxon>Monogenea</taxon>
        <taxon>Polyopisthocotylea</taxon>
        <taxon>Polystomatidea</taxon>
        <taxon>Polystomatidae</taxon>
        <taxon>Protopolystoma</taxon>
    </lineage>
</organism>
<name>A0A448WRF3_9PLAT</name>
<evidence type="ECO:0008006" key="3">
    <source>
        <dbReference type="Google" id="ProtNLM"/>
    </source>
</evidence>
<keyword evidence="2" id="KW-1185">Reference proteome</keyword>
<dbReference type="InterPro" id="IPR016024">
    <property type="entry name" value="ARM-type_fold"/>
</dbReference>
<dbReference type="InterPro" id="IPR051345">
    <property type="entry name" value="Importin_beta-like_NTR"/>
</dbReference>
<accession>A0A448WRF3</accession>
<evidence type="ECO:0000313" key="2">
    <source>
        <dbReference type="Proteomes" id="UP000784294"/>
    </source>
</evidence>
<dbReference type="AlphaFoldDB" id="A0A448WRF3"/>
<sequence length="311" mass="34411">LKERASQWLCEFQRSVIIQCYFTELPASSHEALKDSLLEHVREMSEETQLPIANQLCLAVADLFCHMVQWSNGISNIINSNKLRLGLNRRHALLAEFESSKELIIKFLSYKVASASESELARIFNCLASWLDNSCVLTENDVSVSPLLEAAFFLLRNPMNTSESAYESATQFVLALLYQGRKFDAEGSKLISWLQSNVYQLTEVLVRCANAMAASHSVSGLGRQEHEQQVSKLSDPCSCIAQIIDELSRALKRHIVGKPSPVGSGALGDLRSMESLITVLELPAPIGTRELIVNVFSSLQNIADDAIKVPA</sequence>
<evidence type="ECO:0000313" key="1">
    <source>
        <dbReference type="EMBL" id="VEL18348.1"/>
    </source>
</evidence>
<comment type="caution">
    <text evidence="1">The sequence shown here is derived from an EMBL/GenBank/DDBJ whole genome shotgun (WGS) entry which is preliminary data.</text>
</comment>
<feature type="non-terminal residue" evidence="1">
    <location>
        <position position="1"/>
    </location>
</feature>
<dbReference type="OrthoDB" id="435593at2759"/>
<dbReference type="Gene3D" id="1.25.10.10">
    <property type="entry name" value="Leucine-rich Repeat Variant"/>
    <property type="match status" value="1"/>
</dbReference>
<dbReference type="PANTHER" id="PTHR12363">
    <property type="entry name" value="TRANSPORTIN 3 AND IMPORTIN 13"/>
    <property type="match status" value="1"/>
</dbReference>
<protein>
    <recommendedName>
        <fullName evidence="3">Exportin-1/Importin-beta-like domain-containing protein</fullName>
    </recommendedName>
</protein>
<dbReference type="PANTHER" id="PTHR12363:SF42">
    <property type="entry name" value="TRANSPORTIN-3"/>
    <property type="match status" value="1"/>
</dbReference>
<dbReference type="SUPFAM" id="SSF48371">
    <property type="entry name" value="ARM repeat"/>
    <property type="match status" value="1"/>
</dbReference>
<dbReference type="Proteomes" id="UP000784294">
    <property type="component" value="Unassembled WGS sequence"/>
</dbReference>
<dbReference type="GO" id="GO:0006606">
    <property type="term" value="P:protein import into nucleus"/>
    <property type="evidence" value="ECO:0007669"/>
    <property type="project" value="TreeGrafter"/>
</dbReference>
<dbReference type="InterPro" id="IPR011989">
    <property type="entry name" value="ARM-like"/>
</dbReference>
<proteinExistence type="predicted"/>
<dbReference type="EMBL" id="CAAALY010036634">
    <property type="protein sequence ID" value="VEL18348.1"/>
    <property type="molecule type" value="Genomic_DNA"/>
</dbReference>
<gene>
    <name evidence="1" type="ORF">PXEA_LOCUS11788</name>
</gene>
<dbReference type="GO" id="GO:0005737">
    <property type="term" value="C:cytoplasm"/>
    <property type="evidence" value="ECO:0007669"/>
    <property type="project" value="TreeGrafter"/>
</dbReference>
<reference evidence="1" key="1">
    <citation type="submission" date="2018-11" db="EMBL/GenBank/DDBJ databases">
        <authorList>
            <consortium name="Pathogen Informatics"/>
        </authorList>
    </citation>
    <scope>NUCLEOTIDE SEQUENCE</scope>
</reference>